<dbReference type="FunFam" id="1.20.120.1750:FF:000018">
    <property type="entry name" value="RBR-type E3 ubiquitin transferase"/>
    <property type="match status" value="1"/>
</dbReference>
<comment type="cofactor">
    <cofactor evidence="2">
        <name>Zn(2+)</name>
        <dbReference type="ChEBI" id="CHEBI:29105"/>
    </cofactor>
</comment>
<dbReference type="InterPro" id="IPR031127">
    <property type="entry name" value="E3_UB_ligase_RBR"/>
</dbReference>
<keyword evidence="8" id="KW-0677">Repeat</keyword>
<feature type="domain" description="RING-type" evidence="13">
    <location>
        <begin position="67"/>
        <end position="112"/>
    </location>
</feature>
<comment type="caution">
    <text evidence="15">The sequence shown here is derived from an EMBL/GenBank/DDBJ whole genome shotgun (WGS) entry which is preliminary data.</text>
</comment>
<dbReference type="GO" id="GO:0008270">
    <property type="term" value="F:zinc ion binding"/>
    <property type="evidence" value="ECO:0007669"/>
    <property type="project" value="UniProtKB-KW"/>
</dbReference>
<evidence type="ECO:0000256" key="8">
    <source>
        <dbReference type="ARBA" id="ARBA00022737"/>
    </source>
</evidence>
<dbReference type="EMBL" id="CACTIH010003682">
    <property type="protein sequence ID" value="CAA2981884.1"/>
    <property type="molecule type" value="Genomic_DNA"/>
</dbReference>
<feature type="domain" description="RING-type" evidence="14">
    <location>
        <begin position="63"/>
        <end position="268"/>
    </location>
</feature>
<keyword evidence="7" id="KW-0479">Metal-binding</keyword>
<dbReference type="GO" id="GO:0061630">
    <property type="term" value="F:ubiquitin protein ligase activity"/>
    <property type="evidence" value="ECO:0007669"/>
    <property type="project" value="UniProtKB-EC"/>
</dbReference>
<dbReference type="AlphaFoldDB" id="A0A8S0RRF7"/>
<evidence type="ECO:0000256" key="6">
    <source>
        <dbReference type="ARBA" id="ARBA00022679"/>
    </source>
</evidence>
<keyword evidence="16" id="KW-1185">Reference proteome</keyword>
<dbReference type="Gene3D" id="3.30.40.10">
    <property type="entry name" value="Zinc/RING finger domain, C3HC4 (zinc finger)"/>
    <property type="match status" value="1"/>
</dbReference>
<dbReference type="CDD" id="cd22584">
    <property type="entry name" value="Rcat_RBR_unk"/>
    <property type="match status" value="1"/>
</dbReference>
<evidence type="ECO:0000256" key="5">
    <source>
        <dbReference type="ARBA" id="ARBA00012251"/>
    </source>
</evidence>
<keyword evidence="6" id="KW-0808">Transferase</keyword>
<dbReference type="FunFam" id="3.30.40.10:FF:000230">
    <property type="entry name" value="RBR-type E3 ubiquitin transferase"/>
    <property type="match status" value="1"/>
</dbReference>
<evidence type="ECO:0000256" key="7">
    <source>
        <dbReference type="ARBA" id="ARBA00022723"/>
    </source>
</evidence>
<dbReference type="InterPro" id="IPR017907">
    <property type="entry name" value="Znf_RING_CS"/>
</dbReference>
<dbReference type="SMART" id="SM00647">
    <property type="entry name" value="IBR"/>
    <property type="match status" value="2"/>
</dbReference>
<dbReference type="InterPro" id="IPR002867">
    <property type="entry name" value="IBR_dom"/>
</dbReference>
<dbReference type="PROSITE" id="PS00518">
    <property type="entry name" value="ZF_RING_1"/>
    <property type="match status" value="1"/>
</dbReference>
<name>A0A8S0RRF7_OLEEU</name>
<dbReference type="Gramene" id="OE9A118429T1">
    <property type="protein sequence ID" value="OE9A118429C1"/>
    <property type="gene ID" value="OE9A118429"/>
</dbReference>
<dbReference type="Gene3D" id="1.20.120.1750">
    <property type="match status" value="1"/>
</dbReference>
<organism evidence="15 16">
    <name type="scientific">Olea europaea subsp. europaea</name>
    <dbReference type="NCBI Taxonomy" id="158383"/>
    <lineage>
        <taxon>Eukaryota</taxon>
        <taxon>Viridiplantae</taxon>
        <taxon>Streptophyta</taxon>
        <taxon>Embryophyta</taxon>
        <taxon>Tracheophyta</taxon>
        <taxon>Spermatophyta</taxon>
        <taxon>Magnoliopsida</taxon>
        <taxon>eudicotyledons</taxon>
        <taxon>Gunneridae</taxon>
        <taxon>Pentapetalae</taxon>
        <taxon>asterids</taxon>
        <taxon>lamiids</taxon>
        <taxon>Lamiales</taxon>
        <taxon>Oleaceae</taxon>
        <taxon>Oleeae</taxon>
        <taxon>Olea</taxon>
    </lineage>
</organism>
<comment type="catalytic activity">
    <reaction evidence="1">
        <text>[E2 ubiquitin-conjugating enzyme]-S-ubiquitinyl-L-cysteine + [acceptor protein]-L-lysine = [E2 ubiquitin-conjugating enzyme]-L-cysteine + [acceptor protein]-N(6)-ubiquitinyl-L-lysine.</text>
        <dbReference type="EC" id="2.3.2.31"/>
    </reaction>
</comment>
<evidence type="ECO:0000256" key="12">
    <source>
        <dbReference type="PROSITE-ProRule" id="PRU00175"/>
    </source>
</evidence>
<evidence type="ECO:0000313" key="15">
    <source>
        <dbReference type="EMBL" id="CAA2981884.1"/>
    </source>
</evidence>
<evidence type="ECO:0000313" key="16">
    <source>
        <dbReference type="Proteomes" id="UP000594638"/>
    </source>
</evidence>
<comment type="function">
    <text evidence="3">Might act as an E3 ubiquitin-protein ligase, or as part of E3 complex, which accepts ubiquitin from specific E2 ubiquitin-conjugating enzymes and then transfers it to substrates.</text>
</comment>
<comment type="similarity">
    <text evidence="4">Belongs to the RBR family. Ariadne subfamily.</text>
</comment>
<evidence type="ECO:0000256" key="11">
    <source>
        <dbReference type="ARBA" id="ARBA00022833"/>
    </source>
</evidence>
<dbReference type="CDD" id="cd22582">
    <property type="entry name" value="BRcat_RBR_unk"/>
    <property type="match status" value="1"/>
</dbReference>
<dbReference type="Proteomes" id="UP000594638">
    <property type="component" value="Unassembled WGS sequence"/>
</dbReference>
<evidence type="ECO:0000256" key="9">
    <source>
        <dbReference type="ARBA" id="ARBA00022771"/>
    </source>
</evidence>
<accession>A0A8S0RRF7</accession>
<evidence type="ECO:0000256" key="3">
    <source>
        <dbReference type="ARBA" id="ARBA00003976"/>
    </source>
</evidence>
<dbReference type="InterPro" id="IPR001841">
    <property type="entry name" value="Znf_RING"/>
</dbReference>
<reference evidence="15 16" key="1">
    <citation type="submission" date="2019-12" db="EMBL/GenBank/DDBJ databases">
        <authorList>
            <person name="Alioto T."/>
            <person name="Alioto T."/>
            <person name="Gomez Garrido J."/>
        </authorList>
    </citation>
    <scope>NUCLEOTIDE SEQUENCE [LARGE SCALE GENOMIC DNA]</scope>
</reference>
<proteinExistence type="inferred from homology"/>
<keyword evidence="11" id="KW-0862">Zinc</keyword>
<dbReference type="PROSITE" id="PS51873">
    <property type="entry name" value="TRIAD"/>
    <property type="match status" value="1"/>
</dbReference>
<dbReference type="SUPFAM" id="SSF57850">
    <property type="entry name" value="RING/U-box"/>
    <property type="match status" value="3"/>
</dbReference>
<sequence>MANESNEPLFDDFCLSFLFSEAGDSNRIESFDLSCEASLICSQNPGNDPISEQVSKEVAGESSRQLCDICIGSKDCHEMFTIPSCNHQFCADCICKHVSITVQESAGVVNCPGLDCKATLNIDDCREIVPKDVVTMWADVLCESLIPPLQKFYCPYKDCSAMLVNDSDKIIKESECPYCWRLFCAQCNVSWHSGVDCEEFQKLNDNERQREDLMVYELAKQKEWQRCPNCKFYVEKTEGCLHISCRCSFEFCYACGEKWSSTHGGCRP</sequence>
<evidence type="ECO:0000256" key="1">
    <source>
        <dbReference type="ARBA" id="ARBA00001798"/>
    </source>
</evidence>
<dbReference type="EC" id="2.3.2.31" evidence="5"/>
<evidence type="ECO:0000259" key="13">
    <source>
        <dbReference type="PROSITE" id="PS50089"/>
    </source>
</evidence>
<evidence type="ECO:0000259" key="14">
    <source>
        <dbReference type="PROSITE" id="PS51873"/>
    </source>
</evidence>
<keyword evidence="10" id="KW-0833">Ubl conjugation pathway</keyword>
<dbReference type="PROSITE" id="PS50089">
    <property type="entry name" value="ZF_RING_2"/>
    <property type="match status" value="1"/>
</dbReference>
<dbReference type="Pfam" id="PF01485">
    <property type="entry name" value="IBR"/>
    <property type="match status" value="2"/>
</dbReference>
<keyword evidence="15" id="KW-0436">Ligase</keyword>
<evidence type="ECO:0000256" key="10">
    <source>
        <dbReference type="ARBA" id="ARBA00022786"/>
    </source>
</evidence>
<dbReference type="InterPro" id="IPR044066">
    <property type="entry name" value="TRIAD_supradom"/>
</dbReference>
<gene>
    <name evidence="15" type="ORF">OLEA9_A118429</name>
</gene>
<protein>
    <recommendedName>
        <fullName evidence="5">RBR-type E3 ubiquitin transferase</fullName>
        <ecNumber evidence="5">2.3.2.31</ecNumber>
    </recommendedName>
</protein>
<dbReference type="InterPro" id="IPR013083">
    <property type="entry name" value="Znf_RING/FYVE/PHD"/>
</dbReference>
<dbReference type="GO" id="GO:0016874">
    <property type="term" value="F:ligase activity"/>
    <property type="evidence" value="ECO:0007669"/>
    <property type="project" value="UniProtKB-KW"/>
</dbReference>
<keyword evidence="9 12" id="KW-0863">Zinc-finger</keyword>
<dbReference type="OrthoDB" id="10009520at2759"/>
<dbReference type="PANTHER" id="PTHR11685">
    <property type="entry name" value="RBR FAMILY RING FINGER AND IBR DOMAIN-CONTAINING"/>
    <property type="match status" value="1"/>
</dbReference>
<evidence type="ECO:0000256" key="4">
    <source>
        <dbReference type="ARBA" id="ARBA00005884"/>
    </source>
</evidence>
<evidence type="ECO:0000256" key="2">
    <source>
        <dbReference type="ARBA" id="ARBA00001947"/>
    </source>
</evidence>
<dbReference type="GO" id="GO:0016567">
    <property type="term" value="P:protein ubiquitination"/>
    <property type="evidence" value="ECO:0007669"/>
    <property type="project" value="InterPro"/>
</dbReference>